<dbReference type="InterPro" id="IPR036390">
    <property type="entry name" value="WH_DNA-bd_sf"/>
</dbReference>
<dbReference type="InterPro" id="IPR036388">
    <property type="entry name" value="WH-like_DNA-bd_sf"/>
</dbReference>
<evidence type="ECO:0000313" key="2">
    <source>
        <dbReference type="EMBL" id="RKR91654.1"/>
    </source>
</evidence>
<dbReference type="AlphaFoldDB" id="A0A495JTF5"/>
<dbReference type="CDD" id="cd00090">
    <property type="entry name" value="HTH_ARSR"/>
    <property type="match status" value="1"/>
</dbReference>
<dbReference type="EMBL" id="RBKT01000001">
    <property type="protein sequence ID" value="RKR91654.1"/>
    <property type="molecule type" value="Genomic_DNA"/>
</dbReference>
<dbReference type="Pfam" id="PF12840">
    <property type="entry name" value="HTH_20"/>
    <property type="match status" value="1"/>
</dbReference>
<dbReference type="SMART" id="SM00418">
    <property type="entry name" value="HTH_ARSR"/>
    <property type="match status" value="1"/>
</dbReference>
<protein>
    <submittedName>
        <fullName evidence="2">ArsR family transcriptional regulator</fullName>
    </submittedName>
</protein>
<dbReference type="SUPFAM" id="SSF46785">
    <property type="entry name" value="Winged helix' DNA-binding domain"/>
    <property type="match status" value="1"/>
</dbReference>
<dbReference type="InterPro" id="IPR011991">
    <property type="entry name" value="ArsR-like_HTH"/>
</dbReference>
<dbReference type="Proteomes" id="UP000277671">
    <property type="component" value="Unassembled WGS sequence"/>
</dbReference>
<dbReference type="Gene3D" id="1.10.10.10">
    <property type="entry name" value="Winged helix-like DNA-binding domain superfamily/Winged helix DNA-binding domain"/>
    <property type="match status" value="1"/>
</dbReference>
<evidence type="ECO:0000313" key="3">
    <source>
        <dbReference type="Proteomes" id="UP000277671"/>
    </source>
</evidence>
<accession>A0A495JTF5</accession>
<gene>
    <name evidence="2" type="ORF">BDK92_6056</name>
</gene>
<comment type="caution">
    <text evidence="2">The sequence shown here is derived from an EMBL/GenBank/DDBJ whole genome shotgun (WGS) entry which is preliminary data.</text>
</comment>
<reference evidence="2 3" key="1">
    <citation type="submission" date="2018-10" db="EMBL/GenBank/DDBJ databases">
        <title>Sequencing the genomes of 1000 actinobacteria strains.</title>
        <authorList>
            <person name="Klenk H.-P."/>
        </authorList>
    </citation>
    <scope>NUCLEOTIDE SEQUENCE [LARGE SCALE GENOMIC DNA]</scope>
    <source>
        <strain evidence="2 3">DSM 45175</strain>
    </source>
</reference>
<dbReference type="InterPro" id="IPR001845">
    <property type="entry name" value="HTH_ArsR_DNA-bd_dom"/>
</dbReference>
<feature type="domain" description="HTH arsR-type" evidence="1">
    <location>
        <begin position="13"/>
        <end position="94"/>
    </location>
</feature>
<dbReference type="GO" id="GO:0003700">
    <property type="term" value="F:DNA-binding transcription factor activity"/>
    <property type="evidence" value="ECO:0007669"/>
    <property type="project" value="InterPro"/>
</dbReference>
<evidence type="ECO:0000259" key="1">
    <source>
        <dbReference type="SMART" id="SM00418"/>
    </source>
</evidence>
<keyword evidence="3" id="KW-1185">Reference proteome</keyword>
<sequence length="191" mass="21471">MTPDPRVVKLDSRQIRTLAHPLRSRLLGALRIGGPATATALAQTLDTNTGATSYHLRQLAEVGLVAEDPERGTGRQRWWRAVHEVSQWQSTDFDGDPDASAASDWIQRDQLRLFAEQAERWISAQHDYPAAWRGAAGFNDAVVTLPPDRLRQLTEEIWQLVKRYRGESVPDDPGAEQVLIYLTAFPWMGES</sequence>
<proteinExistence type="predicted"/>
<name>A0A495JTF5_9ACTN</name>
<organism evidence="2 3">
    <name type="scientific">Micromonospora pisi</name>
    <dbReference type="NCBI Taxonomy" id="589240"/>
    <lineage>
        <taxon>Bacteria</taxon>
        <taxon>Bacillati</taxon>
        <taxon>Actinomycetota</taxon>
        <taxon>Actinomycetes</taxon>
        <taxon>Micromonosporales</taxon>
        <taxon>Micromonosporaceae</taxon>
        <taxon>Micromonospora</taxon>
    </lineage>
</organism>